<dbReference type="PROSITE" id="PS00383">
    <property type="entry name" value="TYR_PHOSPHATASE_1"/>
    <property type="match status" value="1"/>
</dbReference>
<keyword evidence="5 10" id="KW-0547">Nucleotide-binding</keyword>
<dbReference type="PANTHER" id="PTHR10367">
    <property type="entry name" value="MRNA-CAPPING ENZYME"/>
    <property type="match status" value="1"/>
</dbReference>
<dbReference type="RefSeq" id="XP_014662100.1">
    <property type="nucleotide sequence ID" value="XM_014806614.1"/>
</dbReference>
<keyword evidence="2 10" id="KW-0507">mRNA processing</keyword>
<dbReference type="SUPFAM" id="SSF56091">
    <property type="entry name" value="DNA ligase/mRNA capping enzyme, catalytic domain"/>
    <property type="match status" value="1"/>
</dbReference>
<evidence type="ECO:0000256" key="7">
    <source>
        <dbReference type="ARBA" id="ARBA00023134"/>
    </source>
</evidence>
<evidence type="ECO:0000256" key="8">
    <source>
        <dbReference type="ARBA" id="ARBA00023242"/>
    </source>
</evidence>
<comment type="similarity">
    <text evidence="10">In the C-terminal section; belongs to the eukaryotic GTase family.</text>
</comment>
<evidence type="ECO:0000256" key="3">
    <source>
        <dbReference type="ARBA" id="ARBA00022679"/>
    </source>
</evidence>
<keyword evidence="4 10" id="KW-0548">Nucleotidyltransferase</keyword>
<dbReference type="Gene3D" id="3.30.1490.430">
    <property type="match status" value="1"/>
</dbReference>
<keyword evidence="8 10" id="KW-0539">Nucleus</keyword>
<dbReference type="EC" id="3.6.1.74" evidence="10"/>
<dbReference type="InterPro" id="IPR013846">
    <property type="entry name" value="mRNA_cap_enzyme_C"/>
</dbReference>
<dbReference type="EC" id="2.7.7.50" evidence="10"/>
<feature type="region of interest" description="Disordered" evidence="11">
    <location>
        <begin position="182"/>
        <end position="234"/>
    </location>
</feature>
<evidence type="ECO:0000313" key="15">
    <source>
        <dbReference type="RefSeq" id="XP_014662101.1"/>
    </source>
</evidence>
<organism evidence="13 16">
    <name type="scientific">Priapulus caudatus</name>
    <name type="common">Priapulid worm</name>
    <dbReference type="NCBI Taxonomy" id="37621"/>
    <lineage>
        <taxon>Eukaryota</taxon>
        <taxon>Metazoa</taxon>
        <taxon>Ecdysozoa</taxon>
        <taxon>Scalidophora</taxon>
        <taxon>Priapulida</taxon>
        <taxon>Priapulimorpha</taxon>
        <taxon>Priapulimorphida</taxon>
        <taxon>Priapulidae</taxon>
        <taxon>Priapulus</taxon>
    </lineage>
</organism>
<keyword evidence="10" id="KW-0378">Hydrolase</keyword>
<evidence type="ECO:0000313" key="17">
    <source>
        <dbReference type="RefSeq" id="XP_014662103.1"/>
    </source>
</evidence>
<dbReference type="Gene3D" id="2.40.50.140">
    <property type="entry name" value="Nucleic acid-binding proteins"/>
    <property type="match status" value="1"/>
</dbReference>
<feature type="compositionally biased region" description="Acidic residues" evidence="11">
    <location>
        <begin position="199"/>
        <end position="211"/>
    </location>
</feature>
<evidence type="ECO:0000256" key="1">
    <source>
        <dbReference type="ARBA" id="ARBA00004123"/>
    </source>
</evidence>
<evidence type="ECO:0000313" key="16">
    <source>
        <dbReference type="RefSeq" id="XP_014662102.1"/>
    </source>
</evidence>
<dbReference type="InterPro" id="IPR000387">
    <property type="entry name" value="Tyr_Pase_dom"/>
</dbReference>
<dbReference type="RefSeq" id="XP_014662102.1">
    <property type="nucleotide sequence ID" value="XM_014806616.1"/>
</dbReference>
<accession>A0ABM1DQ81</accession>
<evidence type="ECO:0000256" key="2">
    <source>
        <dbReference type="ARBA" id="ARBA00022664"/>
    </source>
</evidence>
<dbReference type="InterPro" id="IPR017074">
    <property type="entry name" value="mRNA_cap_enz_bifunc"/>
</dbReference>
<dbReference type="InterPro" id="IPR000340">
    <property type="entry name" value="Dual-sp_phosphatase_cat-dom"/>
</dbReference>
<keyword evidence="3 10" id="KW-0808">Transferase</keyword>
<feature type="domain" description="Tyrosine specific protein phosphatases" evidence="12">
    <location>
        <begin position="109"/>
        <end position="166"/>
    </location>
</feature>
<comment type="catalytic activity">
    <reaction evidence="9">
        <text>a 5'-end diphospho-ribonucleoside in mRNA + GTP + H(+) = a 5'-end (5'-triphosphoguanosine)-ribonucleoside in mRNA + diphosphate</text>
        <dbReference type="Rhea" id="RHEA:67012"/>
        <dbReference type="Rhea" id="RHEA-COMP:17165"/>
        <dbReference type="Rhea" id="RHEA-COMP:17166"/>
        <dbReference type="ChEBI" id="CHEBI:15378"/>
        <dbReference type="ChEBI" id="CHEBI:33019"/>
        <dbReference type="ChEBI" id="CHEBI:37565"/>
        <dbReference type="ChEBI" id="CHEBI:167616"/>
        <dbReference type="ChEBI" id="CHEBI:167617"/>
        <dbReference type="EC" id="2.7.7.50"/>
    </reaction>
    <physiologicalReaction direction="left-to-right" evidence="9">
        <dbReference type="Rhea" id="RHEA:67013"/>
    </physiologicalReaction>
</comment>
<comment type="function">
    <text evidence="10">Bifunctional mRNA-capping enzyme exhibiting RNA 5'-triphosphate monophosphatase activity in the N-terminal part and mRNA guanylyltransferase activity in the C-terminal part. Catalyzes the first two steps of cap formation: by removing the gamma-phosphate from the 5'-triphosphate end of nascent mRNA to yield a diphosphate end, and by transferring the GMP moiety of GTP to the 5'-diphosphate terminus of RNA via a covalent enzyme-GMP reaction intermediate.</text>
</comment>
<evidence type="ECO:0000313" key="13">
    <source>
        <dbReference type="Proteomes" id="UP000695022"/>
    </source>
</evidence>
<dbReference type="PIRSF" id="PIRSF036958">
    <property type="entry name" value="mRNA_capping_HCE"/>
    <property type="match status" value="1"/>
</dbReference>
<dbReference type="InterPro" id="IPR016130">
    <property type="entry name" value="Tyr_Pase_AS"/>
</dbReference>
<dbReference type="RefSeq" id="XP_014662103.1">
    <property type="nucleotide sequence ID" value="XM_014806617.1"/>
</dbReference>
<dbReference type="Proteomes" id="UP000695022">
    <property type="component" value="Unplaced"/>
</dbReference>
<dbReference type="GeneID" id="106805134"/>
<comment type="subcellular location">
    <subcellularLocation>
        <location evidence="1 10">Nucleus</location>
    </subcellularLocation>
</comment>
<evidence type="ECO:0000256" key="6">
    <source>
        <dbReference type="ARBA" id="ARBA00023042"/>
    </source>
</evidence>
<reference evidence="14 15" key="1">
    <citation type="submission" date="2025-05" db="UniProtKB">
        <authorList>
            <consortium name="RefSeq"/>
        </authorList>
    </citation>
    <scope>IDENTIFICATION</scope>
</reference>
<keyword evidence="13" id="KW-1185">Reference proteome</keyword>
<dbReference type="PROSITE" id="PS50056">
    <property type="entry name" value="TYR_PHOSPHATASE_2"/>
    <property type="match status" value="1"/>
</dbReference>
<evidence type="ECO:0000256" key="11">
    <source>
        <dbReference type="SAM" id="MobiDB-lite"/>
    </source>
</evidence>
<protein>
    <recommendedName>
        <fullName evidence="10">mRNA-capping enzyme</fullName>
    </recommendedName>
    <domain>
        <recommendedName>
            <fullName evidence="10">mRNA 5'-triphosphate monophosphatase</fullName>
            <ecNumber evidence="10">3.6.1.74</ecNumber>
        </recommendedName>
        <alternativeName>
            <fullName evidence="10">mRNA 5'-phosphatase</fullName>
        </alternativeName>
    </domain>
    <domain>
        <recommendedName>
            <fullName evidence="10">mRNA guanylyltransferase</fullName>
            <ecNumber evidence="10">2.7.7.50</ecNumber>
        </recommendedName>
        <alternativeName>
            <fullName evidence="10">GTP--RNA guanylyltransferase</fullName>
            <shortName evidence="10">GTase</shortName>
        </alternativeName>
    </domain>
</protein>
<dbReference type="Pfam" id="PF03919">
    <property type="entry name" value="mRNA_cap_C"/>
    <property type="match status" value="1"/>
</dbReference>
<evidence type="ECO:0000256" key="5">
    <source>
        <dbReference type="ARBA" id="ARBA00022741"/>
    </source>
</evidence>
<dbReference type="InterPro" id="IPR051029">
    <property type="entry name" value="mRNA_Capping_Enz/RNA_Phosphat"/>
</dbReference>
<dbReference type="RefSeq" id="XP_014662101.1">
    <property type="nucleotide sequence ID" value="XM_014806615.1"/>
</dbReference>
<keyword evidence="6 10" id="KW-0506">mRNA capping</keyword>
<dbReference type="Pfam" id="PF01331">
    <property type="entry name" value="mRNA_cap_enzyme"/>
    <property type="match status" value="1"/>
</dbReference>
<sequence length="610" mass="69698">MANRRNHGPLPPRWLHCPRKGSSLIGDKFLPFKTPLDSRYDDQVPEEFRFPVSMLFMSLNSYKVKAGIWIDLTNTNRFYDKAEVEKTSTKYLKLQCRGFGETPSVDQTRAFIELCQKFVAQHPLEIIVIHCTHGFNRTGFLICSYLVEKCDWSIEAAVDAFKKSRPPGIIKGHYLEELFGRYGDREDAPPPPPLPDWYTESDDSNLDDDGEPLPNNLSQDGSTQNGSRKRFKRELHVKNPKFMDGVSGITPITMQPTLAQIQRKCQDMCKWNGTGFPGAQPVSMDIHNISLLTKKPYKVSWKADGFRYMMLIDGENQVYMIDRDNCVFQIDSLRFPKRKQPEEHVVDTLVDGEMIIDEVDGEKVPRYLLYDIIKFEGNDVGGCDFDRRLLCIGRELIGPRHQMMTQGKIDRTKESFSVRAKPFYDLTETRKLLDTKFTGQVSHEIDGLIYQPGTDPYHCGRCSDMLKWKPASLNTIDFRMKIAQIEGVGLLKQKVACLYVGGLDTPMAQMKLTKELKELDNKILECKFENNSWKFLRQRTDKSFPNAYSTAMGVCNSIKHPVTREMLLDVIDRHRFRAPVQKPLAAPGGSGSSRHDEGLMPPPQLPPSSH</sequence>
<dbReference type="InterPro" id="IPR012340">
    <property type="entry name" value="NA-bd_OB-fold"/>
</dbReference>
<dbReference type="Gene3D" id="3.90.190.10">
    <property type="entry name" value="Protein tyrosine phosphatase superfamily"/>
    <property type="match status" value="1"/>
</dbReference>
<evidence type="ECO:0000256" key="4">
    <source>
        <dbReference type="ARBA" id="ARBA00022695"/>
    </source>
</evidence>
<evidence type="ECO:0000256" key="9">
    <source>
        <dbReference type="ARBA" id="ARBA00044624"/>
    </source>
</evidence>
<evidence type="ECO:0000256" key="10">
    <source>
        <dbReference type="PIRNR" id="PIRNR036958"/>
    </source>
</evidence>
<dbReference type="SUPFAM" id="SSF52799">
    <property type="entry name" value="(Phosphotyrosine protein) phosphatases II"/>
    <property type="match status" value="1"/>
</dbReference>
<feature type="compositionally biased region" description="Polar residues" evidence="11">
    <location>
        <begin position="215"/>
        <end position="226"/>
    </location>
</feature>
<gene>
    <name evidence="14 15 16 17" type="primary">LOC106805134</name>
</gene>
<keyword evidence="7 10" id="KW-0342">GTP-binding</keyword>
<dbReference type="Gene3D" id="3.30.470.30">
    <property type="entry name" value="DNA ligase/mRNA capping enzyme"/>
    <property type="match status" value="1"/>
</dbReference>
<dbReference type="InterPro" id="IPR029021">
    <property type="entry name" value="Prot-tyrosine_phosphatase-like"/>
</dbReference>
<dbReference type="Pfam" id="PF00782">
    <property type="entry name" value="DSPc"/>
    <property type="match status" value="1"/>
</dbReference>
<dbReference type="CDD" id="cd17664">
    <property type="entry name" value="Mce1_N"/>
    <property type="match status" value="1"/>
</dbReference>
<comment type="catalytic activity">
    <reaction evidence="10">
        <text>a 5'-end triphospho-ribonucleoside in mRNA + H2O = a 5'-end diphospho-ribonucleoside in mRNA + phosphate + H(+)</text>
        <dbReference type="Rhea" id="RHEA:67004"/>
        <dbReference type="Rhea" id="RHEA-COMP:17164"/>
        <dbReference type="Rhea" id="RHEA-COMP:17165"/>
        <dbReference type="ChEBI" id="CHEBI:15377"/>
        <dbReference type="ChEBI" id="CHEBI:15378"/>
        <dbReference type="ChEBI" id="CHEBI:43474"/>
        <dbReference type="ChEBI" id="CHEBI:167616"/>
        <dbReference type="ChEBI" id="CHEBI:167618"/>
        <dbReference type="EC" id="3.6.1.74"/>
    </reaction>
</comment>
<dbReference type="SUPFAM" id="SSF50249">
    <property type="entry name" value="Nucleic acid-binding proteins"/>
    <property type="match status" value="1"/>
</dbReference>
<feature type="region of interest" description="Disordered" evidence="11">
    <location>
        <begin position="579"/>
        <end position="610"/>
    </location>
</feature>
<evidence type="ECO:0000259" key="12">
    <source>
        <dbReference type="PROSITE" id="PS50056"/>
    </source>
</evidence>
<dbReference type="CDD" id="cd07895">
    <property type="entry name" value="Adenylation_mRNA_capping"/>
    <property type="match status" value="1"/>
</dbReference>
<evidence type="ECO:0000313" key="14">
    <source>
        <dbReference type="RefSeq" id="XP_014662100.1"/>
    </source>
</evidence>
<comment type="similarity">
    <text evidence="10">In the N-terminal section; belongs to the non-receptor class of the protein-tyrosine phosphatase family.</text>
</comment>
<name>A0ABM1DQ81_PRICU</name>
<dbReference type="PANTHER" id="PTHR10367:SF17">
    <property type="entry name" value="MRNA-CAPPING ENZYME"/>
    <property type="match status" value="1"/>
</dbReference>
<feature type="compositionally biased region" description="Pro residues" evidence="11">
    <location>
        <begin position="600"/>
        <end position="610"/>
    </location>
</feature>
<proteinExistence type="inferred from homology"/>
<dbReference type="InterPro" id="IPR001339">
    <property type="entry name" value="mRNA_cap_enzyme_adenylation"/>
</dbReference>